<reference evidence="5 6" key="1">
    <citation type="submission" date="2019-11" db="EMBL/GenBank/DDBJ databases">
        <title>Acidiferrimicrobium australis gen. nov., sp. nov., an acidophilic and obligately heterotrophic, member of the Actinobacteria that catalyses dissimilatory oxido- reduction of iron isolated from metal-rich acidic water in Chile.</title>
        <authorList>
            <person name="Gonzalez D."/>
            <person name="Huber K."/>
            <person name="Hedrich S."/>
            <person name="Rojas-Villalobos C."/>
            <person name="Quatrini R."/>
            <person name="Dinamarca M.A."/>
            <person name="Schwarz A."/>
            <person name="Canales C."/>
            <person name="Nancucheo I."/>
        </authorList>
    </citation>
    <scope>NUCLEOTIDE SEQUENCE [LARGE SCALE GENOMIC DNA]</scope>
    <source>
        <strain evidence="5 6">USS-CCA1</strain>
    </source>
</reference>
<dbReference type="PROSITE" id="PS01031">
    <property type="entry name" value="SHSP"/>
    <property type="match status" value="1"/>
</dbReference>
<accession>A0ABW9QPM8</accession>
<evidence type="ECO:0000256" key="1">
    <source>
        <dbReference type="PROSITE-ProRule" id="PRU00285"/>
    </source>
</evidence>
<proteinExistence type="inferred from homology"/>
<protein>
    <submittedName>
        <fullName evidence="5">Hsp20 family protein</fullName>
    </submittedName>
</protein>
<gene>
    <name evidence="5" type="ORF">GHK86_02325</name>
</gene>
<evidence type="ECO:0000259" key="4">
    <source>
        <dbReference type="PROSITE" id="PS01031"/>
    </source>
</evidence>
<organism evidence="5 6">
    <name type="scientific">Acidiferrimicrobium australe</name>
    <dbReference type="NCBI Taxonomy" id="2664430"/>
    <lineage>
        <taxon>Bacteria</taxon>
        <taxon>Bacillati</taxon>
        <taxon>Actinomycetota</taxon>
        <taxon>Acidimicrobiia</taxon>
        <taxon>Acidimicrobiales</taxon>
        <taxon>Acidimicrobiaceae</taxon>
        <taxon>Acidiferrimicrobium</taxon>
    </lineage>
</organism>
<dbReference type="CDD" id="cd06464">
    <property type="entry name" value="ACD_sHsps-like"/>
    <property type="match status" value="1"/>
</dbReference>
<dbReference type="Pfam" id="PF00011">
    <property type="entry name" value="HSP20"/>
    <property type="match status" value="1"/>
</dbReference>
<dbReference type="SUPFAM" id="SSF49764">
    <property type="entry name" value="HSP20-like chaperones"/>
    <property type="match status" value="1"/>
</dbReference>
<dbReference type="InterPro" id="IPR002068">
    <property type="entry name" value="A-crystallin/Hsp20_dom"/>
</dbReference>
<dbReference type="Proteomes" id="UP000437736">
    <property type="component" value="Unassembled WGS sequence"/>
</dbReference>
<feature type="non-terminal residue" evidence="5">
    <location>
        <position position="163"/>
    </location>
</feature>
<sequence>MTTLNLWQDPFADVEQLVRTVFGSQPDRPQGWTPASEVFRDGDDALVQVEVPGLDPARDVTVEIERGHLVIRGERRQQSQTSTRRATVGERRYGSFRRVFRLPDHVGPEALTATYDAGILTVRVAGAYAPPAPVKVAISTGGPAPVDTTAGAPSSEPVERATG</sequence>
<feature type="region of interest" description="Disordered" evidence="3">
    <location>
        <begin position="138"/>
        <end position="163"/>
    </location>
</feature>
<evidence type="ECO:0000256" key="3">
    <source>
        <dbReference type="SAM" id="MobiDB-lite"/>
    </source>
</evidence>
<dbReference type="Gene3D" id="2.60.40.790">
    <property type="match status" value="1"/>
</dbReference>
<evidence type="ECO:0000313" key="6">
    <source>
        <dbReference type="Proteomes" id="UP000437736"/>
    </source>
</evidence>
<comment type="caution">
    <text evidence="5">The sequence shown here is derived from an EMBL/GenBank/DDBJ whole genome shotgun (WGS) entry which is preliminary data.</text>
</comment>
<dbReference type="EMBL" id="WJHE01000097">
    <property type="protein sequence ID" value="MST31567.1"/>
    <property type="molecule type" value="Genomic_DNA"/>
</dbReference>
<name>A0ABW9QPM8_9ACTN</name>
<keyword evidence="6" id="KW-1185">Reference proteome</keyword>
<comment type="similarity">
    <text evidence="1 2">Belongs to the small heat shock protein (HSP20) family.</text>
</comment>
<dbReference type="InterPro" id="IPR008978">
    <property type="entry name" value="HSP20-like_chaperone"/>
</dbReference>
<evidence type="ECO:0000313" key="5">
    <source>
        <dbReference type="EMBL" id="MST31567.1"/>
    </source>
</evidence>
<dbReference type="PANTHER" id="PTHR11527">
    <property type="entry name" value="HEAT-SHOCK PROTEIN 20 FAMILY MEMBER"/>
    <property type="match status" value="1"/>
</dbReference>
<dbReference type="InterPro" id="IPR031107">
    <property type="entry name" value="Small_HSP"/>
</dbReference>
<evidence type="ECO:0000256" key="2">
    <source>
        <dbReference type="RuleBase" id="RU003616"/>
    </source>
</evidence>
<feature type="domain" description="SHSP" evidence="4">
    <location>
        <begin position="26"/>
        <end position="141"/>
    </location>
</feature>